<dbReference type="EMBL" id="JACXAI010000002">
    <property type="protein sequence ID" value="MBD1379038.1"/>
    <property type="molecule type" value="Genomic_DNA"/>
</dbReference>
<dbReference type="InterPro" id="IPR052179">
    <property type="entry name" value="DD-CPase-like"/>
</dbReference>
<evidence type="ECO:0000256" key="1">
    <source>
        <dbReference type="SAM" id="SignalP"/>
    </source>
</evidence>
<keyword evidence="1" id="KW-0732">Signal</keyword>
<name>A0A926RUX1_9BACI</name>
<dbReference type="SUPFAM" id="SSF55166">
    <property type="entry name" value="Hedgehog/DD-peptidase"/>
    <property type="match status" value="1"/>
</dbReference>
<organism evidence="3 4">
    <name type="scientific">Metabacillus arenae</name>
    <dbReference type="NCBI Taxonomy" id="2771434"/>
    <lineage>
        <taxon>Bacteria</taxon>
        <taxon>Bacillati</taxon>
        <taxon>Bacillota</taxon>
        <taxon>Bacilli</taxon>
        <taxon>Bacillales</taxon>
        <taxon>Bacillaceae</taxon>
        <taxon>Metabacillus</taxon>
    </lineage>
</organism>
<dbReference type="PANTHER" id="PTHR34385">
    <property type="entry name" value="D-ALANYL-D-ALANINE CARBOXYPEPTIDASE"/>
    <property type="match status" value="1"/>
</dbReference>
<proteinExistence type="predicted"/>
<evidence type="ECO:0000259" key="2">
    <source>
        <dbReference type="Pfam" id="PF02557"/>
    </source>
</evidence>
<dbReference type="PANTHER" id="PTHR34385:SF1">
    <property type="entry name" value="PEPTIDOGLYCAN L-ALANYL-D-GLUTAMATE ENDOPEPTIDASE CWLK"/>
    <property type="match status" value="1"/>
</dbReference>
<dbReference type="Gene3D" id="3.30.1380.10">
    <property type="match status" value="1"/>
</dbReference>
<dbReference type="Proteomes" id="UP000626844">
    <property type="component" value="Unassembled WGS sequence"/>
</dbReference>
<comment type="caution">
    <text evidence="3">The sequence shown here is derived from an EMBL/GenBank/DDBJ whole genome shotgun (WGS) entry which is preliminary data.</text>
</comment>
<dbReference type="InterPro" id="IPR003709">
    <property type="entry name" value="VanY-like_core_dom"/>
</dbReference>
<reference evidence="3" key="1">
    <citation type="submission" date="2020-09" db="EMBL/GenBank/DDBJ databases">
        <title>A novel bacterium of genus Bacillus, isolated from South China Sea.</title>
        <authorList>
            <person name="Huang H."/>
            <person name="Mo K."/>
            <person name="Hu Y."/>
        </authorList>
    </citation>
    <scope>NUCLEOTIDE SEQUENCE</scope>
    <source>
        <strain evidence="3">IB182487</strain>
    </source>
</reference>
<accession>A0A926RUX1</accession>
<dbReference type="InterPro" id="IPR058193">
    <property type="entry name" value="VanY/YodJ_core_dom"/>
</dbReference>
<dbReference type="InterPro" id="IPR009045">
    <property type="entry name" value="Zn_M74/Hedgehog-like"/>
</dbReference>
<evidence type="ECO:0000313" key="4">
    <source>
        <dbReference type="Proteomes" id="UP000626844"/>
    </source>
</evidence>
<feature type="domain" description="D-alanyl-D-alanine carboxypeptidase-like core" evidence="2">
    <location>
        <begin position="122"/>
        <end position="251"/>
    </location>
</feature>
<evidence type="ECO:0000313" key="3">
    <source>
        <dbReference type="EMBL" id="MBD1379038.1"/>
    </source>
</evidence>
<dbReference type="RefSeq" id="WP_191155296.1">
    <property type="nucleotide sequence ID" value="NZ_JACXAI010000002.1"/>
</dbReference>
<dbReference type="GO" id="GO:0006508">
    <property type="term" value="P:proteolysis"/>
    <property type="evidence" value="ECO:0007669"/>
    <property type="project" value="InterPro"/>
</dbReference>
<dbReference type="PROSITE" id="PS51257">
    <property type="entry name" value="PROKAR_LIPOPROTEIN"/>
    <property type="match status" value="1"/>
</dbReference>
<feature type="signal peptide" evidence="1">
    <location>
        <begin position="1"/>
        <end position="17"/>
    </location>
</feature>
<dbReference type="CDD" id="cd14852">
    <property type="entry name" value="LD-carboxypeptidase"/>
    <property type="match status" value="1"/>
</dbReference>
<protein>
    <submittedName>
        <fullName evidence="3">M15 family metallopeptidase</fullName>
    </submittedName>
</protein>
<dbReference type="Pfam" id="PF02557">
    <property type="entry name" value="VanY"/>
    <property type="match status" value="1"/>
</dbReference>
<gene>
    <name evidence="3" type="ORF">IC621_02240</name>
</gene>
<dbReference type="AlphaFoldDB" id="A0A926RUX1"/>
<feature type="chain" id="PRO_5039613260" evidence="1">
    <location>
        <begin position="18"/>
        <end position="274"/>
    </location>
</feature>
<keyword evidence="4" id="KW-1185">Reference proteome</keyword>
<sequence length="274" mass="31341">MWYKKLAAGSVSFLLLAGCSNLDFSKGFFQEDVKTESVQPEVSSQSKESNKKNQEEVDKDFLLKSSFFNEVKQVNGKATIQNPDNSLVLVNKEFALPENYTPEDLVFPDVPFSFGDAEIPQRYLREEAAIALKQLFNQAKKEQIELFAVSGFRSYERQQGIFNVEKDTKGEEEAKQAVAIPGQSEHQTGLAMDISSRSVNLEITEAFGETKEGKWVSENAHKFGFIIRYQQGKEDITGYQYEPWHLRYVGKEAAKVMFEHDLTLEEYFERVKKI</sequence>
<dbReference type="GO" id="GO:0008233">
    <property type="term" value="F:peptidase activity"/>
    <property type="evidence" value="ECO:0007669"/>
    <property type="project" value="InterPro"/>
</dbReference>